<feature type="transmembrane region" description="Helical" evidence="20">
    <location>
        <begin position="764"/>
        <end position="785"/>
    </location>
</feature>
<reference evidence="24" key="1">
    <citation type="submission" date="2017-09" db="EMBL/GenBank/DDBJ databases">
        <title>Contemporary evolution of a Lepidopteran species, Heliothis virescens, in response to modern agricultural practices.</title>
        <authorList>
            <person name="Fritz M.L."/>
            <person name="Deyonke A.M."/>
            <person name="Papanicolaou A."/>
            <person name="Micinski S."/>
            <person name="Westbrook J."/>
            <person name="Gould F."/>
        </authorList>
    </citation>
    <scope>NUCLEOTIDE SEQUENCE [LARGE SCALE GENOMIC DNA]</scope>
    <source>
        <strain evidence="24">HvINT-</strain>
        <tissue evidence="24">Whole body</tissue>
    </source>
</reference>
<keyword evidence="8" id="KW-0406">Ion transport</keyword>
<comment type="similarity">
    <text evidence="1">Belongs to the glutamate-gated ion channel (TC 1.A.10.1) family.</text>
</comment>
<dbReference type="PRINTS" id="PR00177">
    <property type="entry name" value="NMDARECEPTOR"/>
</dbReference>
<feature type="domain" description="Ionotropic glutamate receptor C-terminal" evidence="22">
    <location>
        <begin position="633"/>
        <end position="1004"/>
    </location>
</feature>
<comment type="caution">
    <text evidence="24">The sequence shown here is derived from an EMBL/GenBank/DDBJ whole genome shotgun (WGS) entry which is preliminary data.</text>
</comment>
<dbReference type="GO" id="GO:0045211">
    <property type="term" value="C:postsynaptic membrane"/>
    <property type="evidence" value="ECO:0007669"/>
    <property type="project" value="UniProtKB-SubCell"/>
</dbReference>
<feature type="chain" id="PRO_5012494959" description="Glutamate receptor 1" evidence="21">
    <location>
        <begin position="19"/>
        <end position="1116"/>
    </location>
</feature>
<feature type="transmembrane region" description="Helical" evidence="20">
    <location>
        <begin position="840"/>
        <end position="862"/>
    </location>
</feature>
<dbReference type="AlphaFoldDB" id="A0A2A4J773"/>
<dbReference type="SMART" id="SM00079">
    <property type="entry name" value="PBPe"/>
    <property type="match status" value="1"/>
</dbReference>
<keyword evidence="12" id="KW-0628">Postsynaptic cell membrane</keyword>
<dbReference type="Pfam" id="PF00060">
    <property type="entry name" value="Lig_chan"/>
    <property type="match status" value="1"/>
</dbReference>
<organism evidence="24">
    <name type="scientific">Heliothis virescens</name>
    <name type="common">Tobacco budworm moth</name>
    <dbReference type="NCBI Taxonomy" id="7102"/>
    <lineage>
        <taxon>Eukaryota</taxon>
        <taxon>Metazoa</taxon>
        <taxon>Ecdysozoa</taxon>
        <taxon>Arthropoda</taxon>
        <taxon>Hexapoda</taxon>
        <taxon>Insecta</taxon>
        <taxon>Pterygota</taxon>
        <taxon>Neoptera</taxon>
        <taxon>Endopterygota</taxon>
        <taxon>Lepidoptera</taxon>
        <taxon>Glossata</taxon>
        <taxon>Ditrysia</taxon>
        <taxon>Noctuoidea</taxon>
        <taxon>Noctuidae</taxon>
        <taxon>Heliothinae</taxon>
        <taxon>Heliothis</taxon>
    </lineage>
</organism>
<dbReference type="FunFam" id="3.40.190.10:FF:000147">
    <property type="entry name" value="Uncharacterized protein, isoform C"/>
    <property type="match status" value="1"/>
</dbReference>
<evidence type="ECO:0000256" key="1">
    <source>
        <dbReference type="ARBA" id="ARBA00008685"/>
    </source>
</evidence>
<evidence type="ECO:0000256" key="10">
    <source>
        <dbReference type="ARBA" id="ARBA00023170"/>
    </source>
</evidence>
<dbReference type="SMART" id="SM00918">
    <property type="entry name" value="Lig_chan-Glu_bd"/>
    <property type="match status" value="1"/>
</dbReference>
<keyword evidence="6 20" id="KW-1133">Transmembrane helix</keyword>
<sequence>MRGANAIFLILFFGHLSALPDTIRIGGLFHPEDEKQEVAFRYAVERVNADRAVLPRAKLLAQVETISPQDSFHASKRVCHLLRSGVAAIFGPQSAPAAAHVQSICDTMELPHLETRWDYRTRRESCLVNLYPHPAALSRAYVDLVRAWGWRSFTIVYENSDGLVRLQELLKAHGPSELPVAVRQLPDSHDYRPLLKQIKNSAESHIVLDCTTERIRDVLQQAQQIGMMSDYHSYLITSLDLHSVDLEEFKYGGTNITSLRLLDPERADVQRVVRDWVYDEARKGRKLQLGHTTAKENMTFIKTETALMYDAVHLFAKALHDLDTSQQIDVRPLSCEAEDTWPHGYSLINYMKIAYVDLVRAWGWRSFTIVYENSDGLVRLQELLKAHGPSELPVAVRQLPDSHDYRPLLKQIKNSAESHIVLDCTTERIRDVLQQAQQIGMMSDYHSYLITSLDLHSVDLEEFKYGGTNITSLRLLDPERADVQRVVRDWVYDEARKGRKLQLGHTTAKENMTFIKTETALMYDAVHLFAKALHDLDTSQQIDVRPLSCEAEDTWPHGYSLINYMKIVEMKGLTGVIKFDHQGFRSDFTLDIIELTRDGLQKAGTWNSSEGVNYTRSYGENQKQIVEILQNKTLIVTTILSSPYCMRREASEKLTGNAQFEGYAIDLIHEISKILGFNYTFKLAPDGRYGSYNRETKEWDGMIRELLEQRADLAIADLTITYDREQVVDFTMPFMNLGISVLYRKPIKQPPNLFSFLSPLSLDVWIYMATAYLGVSVLLFILARFSPYEWDSPRNCLDEPPVLENQFTLLNSLWFTIGSLMQQGSDIAPKAVSTRMVAGMWWFFTLIMISSYTANLAAFLTVERMDSPIESAEDLAKQTKIKYGALKGGSTAAFFRDSNFSTYQRMWSFMESARPSVFATSNKEGEERVVRGKGAYAYLMESTTIEYVVERNCDLTQVGGMLDSKGYGIAMPPNSPYRTAISGAVLKLQEEGKLHILKTKWWKEKRGGGSCRDETSKSSSTANELGLANVGGVFVVLMGGMGVACVIAVCEFVWKSRKVAVDERASLCSEMASELRSALKCPGGGAGGGGGGPGGARDGAGSPYLHYGFSTKSQLH</sequence>
<evidence type="ECO:0000256" key="19">
    <source>
        <dbReference type="PIRSR" id="PIRSR601508-3"/>
    </source>
</evidence>
<dbReference type="InterPro" id="IPR001320">
    <property type="entry name" value="Iontro_rcpt_C"/>
</dbReference>
<dbReference type="InterPro" id="IPR001828">
    <property type="entry name" value="ANF_lig-bd_rcpt"/>
</dbReference>
<feature type="binding site" evidence="17">
    <location>
        <position position="941"/>
    </location>
    <ligand>
        <name>L-glutamate</name>
        <dbReference type="ChEBI" id="CHEBI:29985"/>
    </ligand>
</feature>
<feature type="binding site" evidence="17">
    <location>
        <position position="891"/>
    </location>
    <ligand>
        <name>L-glutamate</name>
        <dbReference type="ChEBI" id="CHEBI:29985"/>
    </ligand>
</feature>
<dbReference type="SUPFAM" id="SSF53850">
    <property type="entry name" value="Periplasmic binding protein-like II"/>
    <property type="match status" value="1"/>
</dbReference>
<keyword evidence="4 20" id="KW-0812">Transmembrane</keyword>
<dbReference type="Gene3D" id="3.40.50.2300">
    <property type="match status" value="4"/>
</dbReference>
<dbReference type="Gene3D" id="3.40.190.10">
    <property type="entry name" value="Periplasmic binding protein-like II"/>
    <property type="match status" value="2"/>
</dbReference>
<dbReference type="GO" id="GO:0004970">
    <property type="term" value="F:glutamate-gated receptor activity"/>
    <property type="evidence" value="ECO:0007669"/>
    <property type="project" value="UniProtKB-ARBA"/>
</dbReference>
<evidence type="ECO:0000256" key="12">
    <source>
        <dbReference type="ARBA" id="ARBA00023257"/>
    </source>
</evidence>
<dbReference type="Pfam" id="PF10613">
    <property type="entry name" value="Lig_chan-Glu_bd"/>
    <property type="match status" value="1"/>
</dbReference>
<evidence type="ECO:0000256" key="8">
    <source>
        <dbReference type="ARBA" id="ARBA00023065"/>
    </source>
</evidence>
<dbReference type="FunFam" id="3.40.50.2300:FF:000106">
    <property type="entry name" value="Glutamate receptor ionotropic, kainate"/>
    <property type="match status" value="2"/>
</dbReference>
<comment type="subcellular location">
    <subcellularLocation>
        <location evidence="15">Postsynaptic cell membrane</location>
        <topology evidence="15">Multi-pass membrane protein</topology>
    </subcellularLocation>
</comment>
<evidence type="ECO:0000256" key="18">
    <source>
        <dbReference type="PIRSR" id="PIRSR601508-2"/>
    </source>
</evidence>
<evidence type="ECO:0000256" key="21">
    <source>
        <dbReference type="SAM" id="SignalP"/>
    </source>
</evidence>
<keyword evidence="2" id="KW-0813">Transport</keyword>
<accession>A0A2A4J773</accession>
<dbReference type="Pfam" id="PF01094">
    <property type="entry name" value="ANF_receptor"/>
    <property type="match status" value="2"/>
</dbReference>
<name>A0A2A4J773_HELVI</name>
<evidence type="ECO:0000256" key="6">
    <source>
        <dbReference type="ARBA" id="ARBA00022989"/>
    </source>
</evidence>
<dbReference type="PANTHER" id="PTHR18966">
    <property type="entry name" value="IONOTROPIC GLUTAMATE RECEPTOR"/>
    <property type="match status" value="1"/>
</dbReference>
<evidence type="ECO:0000313" key="24">
    <source>
        <dbReference type="EMBL" id="PCG67935.1"/>
    </source>
</evidence>
<evidence type="ECO:0000259" key="22">
    <source>
        <dbReference type="SMART" id="SM00079"/>
    </source>
</evidence>
<dbReference type="SUPFAM" id="SSF81324">
    <property type="entry name" value="Voltage-gated potassium channels"/>
    <property type="match status" value="1"/>
</dbReference>
<feature type="disulfide bond" evidence="19">
    <location>
        <begin position="953"/>
        <end position="1011"/>
    </location>
</feature>
<evidence type="ECO:0000256" key="17">
    <source>
        <dbReference type="PIRSR" id="PIRSR601508-1"/>
    </source>
</evidence>
<evidence type="ECO:0000256" key="13">
    <source>
        <dbReference type="ARBA" id="ARBA00023286"/>
    </source>
</evidence>
<dbReference type="InterPro" id="IPR001508">
    <property type="entry name" value="Iono_Glu_rcpt_met"/>
</dbReference>
<feature type="site" description="Crucial to convey clamshell closure to channel opening" evidence="18">
    <location>
        <position position="869"/>
    </location>
</feature>
<keyword evidence="5 21" id="KW-0732">Signal</keyword>
<dbReference type="InterPro" id="IPR015683">
    <property type="entry name" value="Ionotropic_Glu_rcpt"/>
</dbReference>
<evidence type="ECO:0000256" key="3">
    <source>
        <dbReference type="ARBA" id="ARBA00022475"/>
    </source>
</evidence>
<evidence type="ECO:0000256" key="7">
    <source>
        <dbReference type="ARBA" id="ARBA00023018"/>
    </source>
</evidence>
<keyword evidence="11" id="KW-0325">Glycoprotein</keyword>
<evidence type="ECO:0000256" key="11">
    <source>
        <dbReference type="ARBA" id="ARBA00023180"/>
    </source>
</evidence>
<feature type="domain" description="Ionotropic glutamate receptor L-glutamate and glycine-binding" evidence="23">
    <location>
        <begin position="643"/>
        <end position="708"/>
    </location>
</feature>
<protein>
    <recommendedName>
        <fullName evidence="16">Glutamate receptor 1</fullName>
    </recommendedName>
</protein>
<keyword evidence="19" id="KW-1015">Disulfide bond</keyword>
<dbReference type="InterPro" id="IPR028082">
    <property type="entry name" value="Peripla_BP_I"/>
</dbReference>
<feature type="binding site" evidence="17">
    <location>
        <position position="890"/>
    </location>
    <ligand>
        <name>L-glutamate</name>
        <dbReference type="ChEBI" id="CHEBI:29985"/>
    </ligand>
</feature>
<feature type="site" description="Interaction with the cone snail toxin Con-ikot-ikot" evidence="18">
    <location>
        <position position="896"/>
    </location>
</feature>
<evidence type="ECO:0000256" key="14">
    <source>
        <dbReference type="ARBA" id="ARBA00023303"/>
    </source>
</evidence>
<gene>
    <name evidence="24" type="ORF">B5V51_5789</name>
</gene>
<dbReference type="FunFam" id="1.10.287.70:FF:000064">
    <property type="entry name" value="Glutamate receptor ionotropic, kainate"/>
    <property type="match status" value="1"/>
</dbReference>
<evidence type="ECO:0000256" key="2">
    <source>
        <dbReference type="ARBA" id="ARBA00022448"/>
    </source>
</evidence>
<dbReference type="InterPro" id="IPR019594">
    <property type="entry name" value="Glu/Gly-bd"/>
</dbReference>
<keyword evidence="3" id="KW-1003">Cell membrane</keyword>
<keyword evidence="9 20" id="KW-0472">Membrane</keyword>
<dbReference type="SUPFAM" id="SSF53822">
    <property type="entry name" value="Periplasmic binding protein-like I"/>
    <property type="match status" value="2"/>
</dbReference>
<dbReference type="EMBL" id="NWSH01002576">
    <property type="protein sequence ID" value="PCG67935.1"/>
    <property type="molecule type" value="Genomic_DNA"/>
</dbReference>
<evidence type="ECO:0000256" key="15">
    <source>
        <dbReference type="ARBA" id="ARBA00034104"/>
    </source>
</evidence>
<dbReference type="FunFam" id="3.40.190.10:FF:000061">
    <property type="entry name" value="Glutamate receptor, ionotropic kainate"/>
    <property type="match status" value="1"/>
</dbReference>
<dbReference type="Gene3D" id="1.10.287.70">
    <property type="match status" value="1"/>
</dbReference>
<evidence type="ECO:0000256" key="9">
    <source>
        <dbReference type="ARBA" id="ARBA00023136"/>
    </source>
</evidence>
<keyword evidence="10" id="KW-0675">Receptor</keyword>
<dbReference type="CDD" id="cd06382">
    <property type="entry name" value="PBP1_iGluR_Kainate"/>
    <property type="match status" value="2"/>
</dbReference>
<feature type="site" description="Interaction with the cone snail toxin Con-ikot-ikot" evidence="18">
    <location>
        <position position="987"/>
    </location>
</feature>
<dbReference type="GO" id="GO:0008328">
    <property type="term" value="C:ionotropic glutamate receptor complex"/>
    <property type="evidence" value="ECO:0007669"/>
    <property type="project" value="UniProtKB-ARBA"/>
</dbReference>
<evidence type="ECO:0000259" key="23">
    <source>
        <dbReference type="SMART" id="SM00918"/>
    </source>
</evidence>
<evidence type="ECO:0000256" key="4">
    <source>
        <dbReference type="ARBA" id="ARBA00022692"/>
    </source>
</evidence>
<feature type="signal peptide" evidence="21">
    <location>
        <begin position="1"/>
        <end position="18"/>
    </location>
</feature>
<dbReference type="STRING" id="7102.A0A2A4J773"/>
<keyword evidence="7" id="KW-0770">Synapse</keyword>
<keyword evidence="13" id="KW-1071">Ligand-gated ion channel</keyword>
<evidence type="ECO:0000256" key="20">
    <source>
        <dbReference type="SAM" id="Phobius"/>
    </source>
</evidence>
<proteinExistence type="inferred from homology"/>
<evidence type="ECO:0000256" key="5">
    <source>
        <dbReference type="ARBA" id="ARBA00022729"/>
    </source>
</evidence>
<feature type="binding site" evidence="17">
    <location>
        <position position="719"/>
    </location>
    <ligand>
        <name>L-glutamate</name>
        <dbReference type="ChEBI" id="CHEBI:29985"/>
    </ligand>
</feature>
<feature type="transmembrane region" description="Helical" evidence="20">
    <location>
        <begin position="1027"/>
        <end position="1054"/>
    </location>
</feature>
<feature type="binding site" evidence="17">
    <location>
        <position position="724"/>
    </location>
    <ligand>
        <name>L-glutamate</name>
        <dbReference type="ChEBI" id="CHEBI:29985"/>
    </ligand>
</feature>
<evidence type="ECO:0000256" key="16">
    <source>
        <dbReference type="ARBA" id="ARBA00072754"/>
    </source>
</evidence>
<keyword evidence="14" id="KW-0407">Ion channel</keyword>